<dbReference type="RefSeq" id="WP_142550973.1">
    <property type="nucleotide sequence ID" value="NZ_VIFX01000004.1"/>
</dbReference>
<evidence type="ECO:0000313" key="3">
    <source>
        <dbReference type="Proteomes" id="UP000315759"/>
    </source>
</evidence>
<proteinExistence type="predicted"/>
<sequence>MTTLSVLRIDAGDVVLRKARDDDRRSIIEHLVDPDVHAHLGGPQPRLTVTRDLDEAGVAAATNSAGSYLIADKETDTFIGTVSLTRRGLHHPGHLGPSGEELELAYTLDRRFWGRGLAYQAASALLRTAAAELRDEPVIVVTQSANTRSLNLARRLGFVPAMTFEEFGEEQTLAVANLGRFVAP</sequence>
<dbReference type="EMBL" id="VIFX01000004">
    <property type="protein sequence ID" value="TQR87941.1"/>
    <property type="molecule type" value="Genomic_DNA"/>
</dbReference>
<evidence type="ECO:0000259" key="1">
    <source>
        <dbReference type="PROSITE" id="PS51186"/>
    </source>
</evidence>
<dbReference type="SUPFAM" id="SSF55729">
    <property type="entry name" value="Acyl-CoA N-acyltransferases (Nat)"/>
    <property type="match status" value="1"/>
</dbReference>
<organism evidence="2 3">
    <name type="scientific">Mycolicibacterium hodleri</name>
    <dbReference type="NCBI Taxonomy" id="49897"/>
    <lineage>
        <taxon>Bacteria</taxon>
        <taxon>Bacillati</taxon>
        <taxon>Actinomycetota</taxon>
        <taxon>Actinomycetes</taxon>
        <taxon>Mycobacteriales</taxon>
        <taxon>Mycobacteriaceae</taxon>
        <taxon>Mycolicibacterium</taxon>
    </lineage>
</organism>
<dbReference type="Proteomes" id="UP000315759">
    <property type="component" value="Unassembled WGS sequence"/>
</dbReference>
<keyword evidence="3" id="KW-1185">Reference proteome</keyword>
<dbReference type="AlphaFoldDB" id="A0A544W6S4"/>
<dbReference type="PANTHER" id="PTHR43792">
    <property type="entry name" value="GNAT FAMILY, PUTATIVE (AFU_ORTHOLOGUE AFUA_3G00765)-RELATED-RELATED"/>
    <property type="match status" value="1"/>
</dbReference>
<dbReference type="PROSITE" id="PS51186">
    <property type="entry name" value="GNAT"/>
    <property type="match status" value="1"/>
</dbReference>
<dbReference type="InterPro" id="IPR016181">
    <property type="entry name" value="Acyl_CoA_acyltransferase"/>
</dbReference>
<keyword evidence="2" id="KW-0808">Transferase</keyword>
<feature type="domain" description="N-acetyltransferase" evidence="1">
    <location>
        <begin position="14"/>
        <end position="174"/>
    </location>
</feature>
<dbReference type="Gene3D" id="3.40.630.30">
    <property type="match status" value="1"/>
</dbReference>
<evidence type="ECO:0000313" key="2">
    <source>
        <dbReference type="EMBL" id="TQR87941.1"/>
    </source>
</evidence>
<comment type="caution">
    <text evidence="2">The sequence shown here is derived from an EMBL/GenBank/DDBJ whole genome shotgun (WGS) entry which is preliminary data.</text>
</comment>
<dbReference type="InterPro" id="IPR051531">
    <property type="entry name" value="N-acetyltransferase"/>
</dbReference>
<accession>A0A544W6S4</accession>
<name>A0A544W6S4_9MYCO</name>
<dbReference type="PANTHER" id="PTHR43792:SF1">
    <property type="entry name" value="N-ACETYLTRANSFERASE DOMAIN-CONTAINING PROTEIN"/>
    <property type="match status" value="1"/>
</dbReference>
<dbReference type="Pfam" id="PF13302">
    <property type="entry name" value="Acetyltransf_3"/>
    <property type="match status" value="1"/>
</dbReference>
<dbReference type="InterPro" id="IPR000182">
    <property type="entry name" value="GNAT_dom"/>
</dbReference>
<reference evidence="2 3" key="1">
    <citation type="submission" date="2018-10" db="EMBL/GenBank/DDBJ databases">
        <title>Draft genome of Mycobacterium hodleri strain B.</title>
        <authorList>
            <person name="Amande T.J."/>
            <person name="Mcgenity T.J."/>
        </authorList>
    </citation>
    <scope>NUCLEOTIDE SEQUENCE [LARGE SCALE GENOMIC DNA]</scope>
    <source>
        <strain evidence="2 3">B</strain>
    </source>
</reference>
<protein>
    <submittedName>
        <fullName evidence="2">GNAT family N-acetyltransferase</fullName>
    </submittedName>
</protein>
<dbReference type="GO" id="GO:0016747">
    <property type="term" value="F:acyltransferase activity, transferring groups other than amino-acyl groups"/>
    <property type="evidence" value="ECO:0007669"/>
    <property type="project" value="InterPro"/>
</dbReference>
<gene>
    <name evidence="2" type="ORF">D8S82_04885</name>
</gene>